<evidence type="ECO:0000259" key="5">
    <source>
        <dbReference type="PROSITE" id="PS50966"/>
    </source>
</evidence>
<feature type="domain" description="SWIM-type" evidence="5">
    <location>
        <begin position="497"/>
        <end position="538"/>
    </location>
</feature>
<dbReference type="InterPro" id="IPR045563">
    <property type="entry name" value="ZSWIM1/3_C"/>
</dbReference>
<dbReference type="InterPro" id="IPR048326">
    <property type="entry name" value="ZSWIM1-3_helical"/>
</dbReference>
<sequence>MEVGARFGSYEEFQECLLRYEQERSFRYVLRSCIPVGFHNRQYGTAVRDDIRFIHVKFGCTWVRDDKRKKKRRQKLCPAYFVLKYEEDIDQLVISEWNNDHRHTDQISCPTATGRPDTKPSKAGTNCGAAVGEHMCREVVAEERHVVVEQPVDVDPALVTNGILLEENAFASAIVRVTEAIKTFLRMDMGSLASISVDNHHLDRLNFQTSKMKGSMVQFPERLLLHRVLGEDRHVFYVFLVEAEEQEVKVVHLSVLKSDTAYGVRKMLAVFKEFNPEWQKIQAVFVDVSFPHKAILHELLPSAQVLHSIYHTVQLLKGHMKDEGMPSSLLLQDVLLAKLPPSVAGASSQLLQHLELYDSLQASCPSCEALWTSPAERGLCTASLDCLVHRVSVLLDQQPSLEASIICLLEHADRLDSRALQSLDGGVLSCTEGSRSSCWEQPVDGTAEPGNSAAAPAPDELATLRDHCSDLGWWLCVKEWEVMQASSQLMSEAGHCHTVRLLEHRQQVSHDASCCTCAFQRRYHLPCRHVLAVLRAQRRPLLETMVSRRWQRRFQQLPVLGSVLGGTAEAAGQDKEEQVRVLSLELANLLLQSEGPQLEQRAAALGALLEDWA</sequence>
<dbReference type="GO" id="GO:0008270">
    <property type="term" value="F:zinc ion binding"/>
    <property type="evidence" value="ECO:0007669"/>
    <property type="project" value="UniProtKB-KW"/>
</dbReference>
<proteinExistence type="predicted"/>
<gene>
    <name evidence="6" type="primary">Zswim3</name>
    <name evidence="6" type="ORF">UPUEPO_R06021</name>
</gene>
<dbReference type="InterPro" id="IPR007527">
    <property type="entry name" value="Znf_SWIM"/>
</dbReference>
<keyword evidence="7" id="KW-1185">Reference proteome</keyword>
<evidence type="ECO:0000256" key="3">
    <source>
        <dbReference type="ARBA" id="ARBA00022833"/>
    </source>
</evidence>
<dbReference type="Pfam" id="PF21056">
    <property type="entry name" value="ZSWIM1-3_RNaseH-like"/>
    <property type="match status" value="1"/>
</dbReference>
<dbReference type="PANTHER" id="PTHR31569:SF3">
    <property type="entry name" value="ZINC FINGER SWIM DOMAIN-CONTAINING PROTEIN 3"/>
    <property type="match status" value="1"/>
</dbReference>
<dbReference type="EMBL" id="VZRI01011493">
    <property type="protein sequence ID" value="NWU99349.1"/>
    <property type="molecule type" value="Genomic_DNA"/>
</dbReference>
<dbReference type="Pfam" id="PF04434">
    <property type="entry name" value="SWIM"/>
    <property type="match status" value="1"/>
</dbReference>
<dbReference type="Pfam" id="PF21599">
    <property type="entry name" value="ZSWIM3_N"/>
    <property type="match status" value="1"/>
</dbReference>
<dbReference type="PROSITE" id="PS50966">
    <property type="entry name" value="ZF_SWIM"/>
    <property type="match status" value="1"/>
</dbReference>
<dbReference type="AlphaFoldDB" id="A0A7K6BD44"/>
<comment type="caution">
    <text evidence="6">The sequence shown here is derived from an EMBL/GenBank/DDBJ whole genome shotgun (WGS) entry which is preliminary data.</text>
</comment>
<dbReference type="InterPro" id="IPR048325">
    <property type="entry name" value="ZSWIM3_N"/>
</dbReference>
<evidence type="ECO:0000256" key="1">
    <source>
        <dbReference type="ARBA" id="ARBA00022723"/>
    </source>
</evidence>
<evidence type="ECO:0000256" key="2">
    <source>
        <dbReference type="ARBA" id="ARBA00022771"/>
    </source>
</evidence>
<name>A0A7K6BD44_UPUEP</name>
<dbReference type="InterPro" id="IPR006564">
    <property type="entry name" value="Znf_PMZ"/>
</dbReference>
<feature type="non-terminal residue" evidence="6">
    <location>
        <position position="1"/>
    </location>
</feature>
<dbReference type="SMART" id="SM00575">
    <property type="entry name" value="ZnF_PMZ"/>
    <property type="match status" value="1"/>
</dbReference>
<dbReference type="OrthoDB" id="124789at2759"/>
<evidence type="ECO:0000313" key="7">
    <source>
        <dbReference type="Proteomes" id="UP000544127"/>
    </source>
</evidence>
<accession>A0A7K6BD44</accession>
<keyword evidence="1" id="KW-0479">Metal-binding</keyword>
<reference evidence="6 7" key="1">
    <citation type="submission" date="2019-09" db="EMBL/GenBank/DDBJ databases">
        <title>Bird 10,000 Genomes (B10K) Project - Family phase.</title>
        <authorList>
            <person name="Zhang G."/>
        </authorList>
    </citation>
    <scope>NUCLEOTIDE SEQUENCE [LARGE SCALE GENOMIC DNA]</scope>
    <source>
        <strain evidence="6">B10K-DU-012-37</strain>
    </source>
</reference>
<dbReference type="Pfam" id="PF21600">
    <property type="entry name" value="ZSWIM1-3_helical"/>
    <property type="match status" value="1"/>
</dbReference>
<dbReference type="Pfam" id="PF19286">
    <property type="entry name" value="ZSWIM1-3_C"/>
    <property type="match status" value="1"/>
</dbReference>
<evidence type="ECO:0000313" key="6">
    <source>
        <dbReference type="EMBL" id="NWU99349.1"/>
    </source>
</evidence>
<dbReference type="InterPro" id="IPR048324">
    <property type="entry name" value="ZSWIM1-3_RNaseH-like"/>
</dbReference>
<feature type="non-terminal residue" evidence="6">
    <location>
        <position position="613"/>
    </location>
</feature>
<keyword evidence="2 4" id="KW-0863">Zinc-finger</keyword>
<dbReference type="PANTHER" id="PTHR31569">
    <property type="entry name" value="SWIM-TYPE DOMAIN-CONTAINING PROTEIN"/>
    <property type="match status" value="1"/>
</dbReference>
<evidence type="ECO:0000256" key="4">
    <source>
        <dbReference type="PROSITE-ProRule" id="PRU00325"/>
    </source>
</evidence>
<organism evidence="6 7">
    <name type="scientific">Upupa epops</name>
    <name type="common">Eurasian hoopoe</name>
    <dbReference type="NCBI Taxonomy" id="57439"/>
    <lineage>
        <taxon>Eukaryota</taxon>
        <taxon>Metazoa</taxon>
        <taxon>Chordata</taxon>
        <taxon>Craniata</taxon>
        <taxon>Vertebrata</taxon>
        <taxon>Euteleostomi</taxon>
        <taxon>Archelosauria</taxon>
        <taxon>Archosauria</taxon>
        <taxon>Dinosauria</taxon>
        <taxon>Saurischia</taxon>
        <taxon>Theropoda</taxon>
        <taxon>Coelurosauria</taxon>
        <taxon>Aves</taxon>
        <taxon>Neognathae</taxon>
        <taxon>Neoaves</taxon>
        <taxon>Telluraves</taxon>
        <taxon>Coraciimorphae</taxon>
        <taxon>Bucerotiformes</taxon>
        <taxon>Upupidae</taxon>
        <taxon>Upupa</taxon>
    </lineage>
</organism>
<dbReference type="Proteomes" id="UP000544127">
    <property type="component" value="Unassembled WGS sequence"/>
</dbReference>
<protein>
    <submittedName>
        <fullName evidence="6">ZSWM3 protein</fullName>
    </submittedName>
</protein>
<dbReference type="InterPro" id="IPR052579">
    <property type="entry name" value="Zinc_finger_SWIM"/>
</dbReference>
<keyword evidence="3" id="KW-0862">Zinc</keyword>